<dbReference type="SUPFAM" id="SSF52374">
    <property type="entry name" value="Nucleotidylyl transferase"/>
    <property type="match status" value="1"/>
</dbReference>
<evidence type="ECO:0000256" key="5">
    <source>
        <dbReference type="ARBA" id="ARBA00022643"/>
    </source>
</evidence>
<keyword evidence="6 15" id="KW-0808">Transferase</keyword>
<evidence type="ECO:0000256" key="6">
    <source>
        <dbReference type="ARBA" id="ARBA00022679"/>
    </source>
</evidence>
<keyword evidence="5 15" id="KW-0288">FMN</keyword>
<dbReference type="InterPro" id="IPR002606">
    <property type="entry name" value="Riboflavin_kinase_bac"/>
</dbReference>
<dbReference type="SMART" id="SM00904">
    <property type="entry name" value="Flavokinase"/>
    <property type="match status" value="1"/>
</dbReference>
<dbReference type="EC" id="2.7.1.26" evidence="15"/>
<dbReference type="NCBIfam" id="NF004160">
    <property type="entry name" value="PRK05627.1-3"/>
    <property type="match status" value="1"/>
</dbReference>
<comment type="caution">
    <text evidence="17">The sequence shown here is derived from an EMBL/GenBank/DDBJ whole genome shotgun (WGS) entry which is preliminary data.</text>
</comment>
<dbReference type="InterPro" id="IPR023465">
    <property type="entry name" value="Riboflavin_kinase_dom_sf"/>
</dbReference>
<accession>A0ABT0PDL5</accession>
<dbReference type="PANTHER" id="PTHR22749">
    <property type="entry name" value="RIBOFLAVIN KINASE/FMN ADENYLYLTRANSFERASE"/>
    <property type="match status" value="1"/>
</dbReference>
<evidence type="ECO:0000313" key="18">
    <source>
        <dbReference type="Proteomes" id="UP001203338"/>
    </source>
</evidence>
<dbReference type="PIRSF" id="PIRSF004491">
    <property type="entry name" value="FAD_Synth"/>
    <property type="match status" value="1"/>
</dbReference>
<dbReference type="SUPFAM" id="SSF82114">
    <property type="entry name" value="Riboflavin kinase-like"/>
    <property type="match status" value="1"/>
</dbReference>
<dbReference type="PANTHER" id="PTHR22749:SF6">
    <property type="entry name" value="RIBOFLAVIN KINASE"/>
    <property type="match status" value="1"/>
</dbReference>
<comment type="pathway">
    <text evidence="2 15">Cofactor biosynthesis; FAD biosynthesis; FAD from FMN: step 1/1.</text>
</comment>
<dbReference type="GO" id="GO:0003919">
    <property type="term" value="F:FMN adenylyltransferase activity"/>
    <property type="evidence" value="ECO:0007669"/>
    <property type="project" value="UniProtKB-EC"/>
</dbReference>
<evidence type="ECO:0000313" key="17">
    <source>
        <dbReference type="EMBL" id="MCL6269478.1"/>
    </source>
</evidence>
<dbReference type="NCBIfam" id="NF004159">
    <property type="entry name" value="PRK05627.1-2"/>
    <property type="match status" value="1"/>
</dbReference>
<evidence type="ECO:0000259" key="16">
    <source>
        <dbReference type="SMART" id="SM00904"/>
    </source>
</evidence>
<comment type="similarity">
    <text evidence="15">Belongs to the ribF family.</text>
</comment>
<keyword evidence="4 15" id="KW-0285">Flavoprotein</keyword>
<keyword evidence="11 15" id="KW-0067">ATP-binding</keyword>
<dbReference type="InterPro" id="IPR015865">
    <property type="entry name" value="Riboflavin_kinase_bac/euk"/>
</dbReference>
<dbReference type="Gene3D" id="2.40.30.30">
    <property type="entry name" value="Riboflavin kinase-like"/>
    <property type="match status" value="1"/>
</dbReference>
<evidence type="ECO:0000256" key="10">
    <source>
        <dbReference type="ARBA" id="ARBA00022827"/>
    </source>
</evidence>
<feature type="domain" description="Riboflavin kinase" evidence="16">
    <location>
        <begin position="183"/>
        <end position="306"/>
    </location>
</feature>
<dbReference type="NCBIfam" id="NF004162">
    <property type="entry name" value="PRK05627.1-5"/>
    <property type="match status" value="1"/>
</dbReference>
<dbReference type="Proteomes" id="UP001203338">
    <property type="component" value="Unassembled WGS sequence"/>
</dbReference>
<dbReference type="InterPro" id="IPR014729">
    <property type="entry name" value="Rossmann-like_a/b/a_fold"/>
</dbReference>
<gene>
    <name evidence="17" type="primary">ribF</name>
    <name evidence="17" type="ORF">M3P05_05930</name>
</gene>
<dbReference type="NCBIfam" id="TIGR00083">
    <property type="entry name" value="ribF"/>
    <property type="match status" value="1"/>
</dbReference>
<evidence type="ECO:0000256" key="11">
    <source>
        <dbReference type="ARBA" id="ARBA00022840"/>
    </source>
</evidence>
<keyword evidence="18" id="KW-1185">Reference proteome</keyword>
<dbReference type="Pfam" id="PF06574">
    <property type="entry name" value="FAD_syn"/>
    <property type="match status" value="1"/>
</dbReference>
<evidence type="ECO:0000256" key="1">
    <source>
        <dbReference type="ARBA" id="ARBA00002121"/>
    </source>
</evidence>
<dbReference type="Gene3D" id="3.40.50.620">
    <property type="entry name" value="HUPs"/>
    <property type="match status" value="1"/>
</dbReference>
<dbReference type="InterPro" id="IPR023468">
    <property type="entry name" value="Riboflavin_kinase"/>
</dbReference>
<evidence type="ECO:0000256" key="9">
    <source>
        <dbReference type="ARBA" id="ARBA00022777"/>
    </source>
</evidence>
<comment type="function">
    <text evidence="1">Catalyzes the phosphorylation of riboflavin to FMN followed by the adenylation of FMN to FAD.</text>
</comment>
<sequence length="316" mass="35180">MQLIRGPGAIRDEHKGCVATIGNFDGVHLGHQDILTQVRERASEPGLPSCVMVFEPLPREFFSRENLPARIQTFRDKLEALERAGIDQVLCLAFNHAFRSLTAKEFIQQILVDGLGIRHLVVGDDFRFGCDRSGSFASLEEAGKELDFTVAHTRTVLVDGERVSSTRIRKLLGYGHFEEARRLLGHPFSISGRVLHGQKLGRQLGFPTANLRIGRRHSPVQGVYAVKVHGLEAVYNGVANIGTRPTVFGASERLEVHILDYDGHLYGRRIQVEFVEKIREEQRFSQLDDLKRAIGNDIARARAMLAGTAPAATNVK</sequence>
<evidence type="ECO:0000256" key="8">
    <source>
        <dbReference type="ARBA" id="ARBA00022741"/>
    </source>
</evidence>
<organism evidence="17 18">
    <name type="scientific">Parendozoicomonas callyspongiae</name>
    <dbReference type="NCBI Taxonomy" id="2942213"/>
    <lineage>
        <taxon>Bacteria</taxon>
        <taxon>Pseudomonadati</taxon>
        <taxon>Pseudomonadota</taxon>
        <taxon>Gammaproteobacteria</taxon>
        <taxon>Oceanospirillales</taxon>
        <taxon>Endozoicomonadaceae</taxon>
        <taxon>Parendozoicomonas</taxon>
    </lineage>
</organism>
<evidence type="ECO:0000256" key="15">
    <source>
        <dbReference type="PIRNR" id="PIRNR004491"/>
    </source>
</evidence>
<evidence type="ECO:0000256" key="7">
    <source>
        <dbReference type="ARBA" id="ARBA00022695"/>
    </source>
</evidence>
<dbReference type="RefSeq" id="WP_249698506.1">
    <property type="nucleotide sequence ID" value="NZ_JAMFLX010000006.1"/>
</dbReference>
<evidence type="ECO:0000256" key="13">
    <source>
        <dbReference type="ARBA" id="ARBA00047880"/>
    </source>
</evidence>
<dbReference type="EMBL" id="JAMFLX010000006">
    <property type="protein sequence ID" value="MCL6269478.1"/>
    <property type="molecule type" value="Genomic_DNA"/>
</dbReference>
<reference evidence="17 18" key="1">
    <citation type="submission" date="2022-05" db="EMBL/GenBank/DDBJ databases">
        <authorList>
            <person name="Park J.-S."/>
        </authorList>
    </citation>
    <scope>NUCLEOTIDE SEQUENCE [LARGE SCALE GENOMIC DNA]</scope>
    <source>
        <strain evidence="17 18">2012CJ34-2</strain>
    </source>
</reference>
<evidence type="ECO:0000256" key="4">
    <source>
        <dbReference type="ARBA" id="ARBA00022630"/>
    </source>
</evidence>
<evidence type="ECO:0000256" key="14">
    <source>
        <dbReference type="ARBA" id="ARBA00049494"/>
    </source>
</evidence>
<keyword evidence="10 15" id="KW-0274">FAD</keyword>
<comment type="catalytic activity">
    <reaction evidence="13 15">
        <text>riboflavin + ATP = FMN + ADP + H(+)</text>
        <dbReference type="Rhea" id="RHEA:14357"/>
        <dbReference type="ChEBI" id="CHEBI:15378"/>
        <dbReference type="ChEBI" id="CHEBI:30616"/>
        <dbReference type="ChEBI" id="CHEBI:57986"/>
        <dbReference type="ChEBI" id="CHEBI:58210"/>
        <dbReference type="ChEBI" id="CHEBI:456216"/>
        <dbReference type="EC" id="2.7.1.26"/>
    </reaction>
</comment>
<evidence type="ECO:0000256" key="12">
    <source>
        <dbReference type="ARBA" id="ARBA00023268"/>
    </source>
</evidence>
<comment type="pathway">
    <text evidence="3 15">Cofactor biosynthesis; FMN biosynthesis; FMN from riboflavin (ATP route): step 1/1.</text>
</comment>
<dbReference type="InterPro" id="IPR015864">
    <property type="entry name" value="FAD_synthase"/>
</dbReference>
<dbReference type="Pfam" id="PF01687">
    <property type="entry name" value="Flavokinase"/>
    <property type="match status" value="1"/>
</dbReference>
<dbReference type="NCBIfam" id="NF004163">
    <property type="entry name" value="PRK05627.1-6"/>
    <property type="match status" value="1"/>
</dbReference>
<proteinExistence type="inferred from homology"/>
<dbReference type="CDD" id="cd02064">
    <property type="entry name" value="FAD_synthetase_N"/>
    <property type="match status" value="1"/>
</dbReference>
<evidence type="ECO:0000256" key="3">
    <source>
        <dbReference type="ARBA" id="ARBA00005201"/>
    </source>
</evidence>
<keyword evidence="7 15" id="KW-0548">Nucleotidyltransferase</keyword>
<keyword evidence="12" id="KW-0511">Multifunctional enzyme</keyword>
<dbReference type="EC" id="2.7.7.2" evidence="15"/>
<protein>
    <recommendedName>
        <fullName evidence="15">Riboflavin biosynthesis protein</fullName>
    </recommendedName>
    <domain>
        <recommendedName>
            <fullName evidence="15">Riboflavin kinase</fullName>
            <ecNumber evidence="15">2.7.1.26</ecNumber>
        </recommendedName>
        <alternativeName>
            <fullName evidence="15">Flavokinase</fullName>
        </alternativeName>
    </domain>
    <domain>
        <recommendedName>
            <fullName evidence="15">FMN adenylyltransferase</fullName>
            <ecNumber evidence="15">2.7.7.2</ecNumber>
        </recommendedName>
        <alternativeName>
            <fullName evidence="15">FAD pyrophosphorylase</fullName>
        </alternativeName>
        <alternativeName>
            <fullName evidence="15">FAD synthase</fullName>
        </alternativeName>
    </domain>
</protein>
<dbReference type="GO" id="GO:0008531">
    <property type="term" value="F:riboflavin kinase activity"/>
    <property type="evidence" value="ECO:0007669"/>
    <property type="project" value="UniProtKB-EC"/>
</dbReference>
<keyword evidence="8 15" id="KW-0547">Nucleotide-binding</keyword>
<name>A0ABT0PDL5_9GAMM</name>
<keyword evidence="9 15" id="KW-0418">Kinase</keyword>
<comment type="catalytic activity">
    <reaction evidence="14 15">
        <text>FMN + ATP + H(+) = FAD + diphosphate</text>
        <dbReference type="Rhea" id="RHEA:17237"/>
        <dbReference type="ChEBI" id="CHEBI:15378"/>
        <dbReference type="ChEBI" id="CHEBI:30616"/>
        <dbReference type="ChEBI" id="CHEBI:33019"/>
        <dbReference type="ChEBI" id="CHEBI:57692"/>
        <dbReference type="ChEBI" id="CHEBI:58210"/>
        <dbReference type="EC" id="2.7.7.2"/>
    </reaction>
</comment>
<evidence type="ECO:0000256" key="2">
    <source>
        <dbReference type="ARBA" id="ARBA00004726"/>
    </source>
</evidence>